<dbReference type="CDD" id="cd07247">
    <property type="entry name" value="SgaA_N_like"/>
    <property type="match status" value="1"/>
</dbReference>
<dbReference type="Pfam" id="PF00903">
    <property type="entry name" value="Glyoxalase"/>
    <property type="match status" value="2"/>
</dbReference>
<dbReference type="InterPro" id="IPR004360">
    <property type="entry name" value="Glyas_Fos-R_dOase_dom"/>
</dbReference>
<evidence type="ECO:0000313" key="2">
    <source>
        <dbReference type="EMBL" id="CAI8012831.1"/>
    </source>
</evidence>
<sequence>MRIDRYLQGTPSWVDLSTTDQDAAKGFYAGLFGWSYRDMPVDQTGERLYTTATIDGASAAGIFTQPPEEAQMGIPPHWNVYLTVDDADASAVRAVEHGGTVLAEPFDVFDAGRMATIKDPAGAVVSLWQPRQSIGAQIRAEHGALCWTELLTGDPAAAAEFLAALLDVRTETAPMPDGVEYTVVMAGDTPVAGVMLMPEHLREMRHPPHWSTYMQVDDTDAAVAAAEAAGGSVLMPAQDIATVGRLAFIADPQRAALGLMTPG</sequence>
<reference evidence="2" key="1">
    <citation type="submission" date="2023-03" db="EMBL/GenBank/DDBJ databases">
        <authorList>
            <person name="Steffen K."/>
            <person name="Cardenas P."/>
        </authorList>
    </citation>
    <scope>NUCLEOTIDE SEQUENCE</scope>
</reference>
<dbReference type="InterPro" id="IPR029068">
    <property type="entry name" value="Glyas_Bleomycin-R_OHBP_Dase"/>
</dbReference>
<dbReference type="PROSITE" id="PS51819">
    <property type="entry name" value="VOC"/>
    <property type="match status" value="2"/>
</dbReference>
<dbReference type="EMBL" id="CASHTH010001220">
    <property type="protein sequence ID" value="CAI8012831.1"/>
    <property type="molecule type" value="Genomic_DNA"/>
</dbReference>
<name>A0AA35RM97_GEOBA</name>
<accession>A0AA35RM97</accession>
<dbReference type="PANTHER" id="PTHR33993:SF14">
    <property type="entry name" value="GB|AAF24581.1"/>
    <property type="match status" value="1"/>
</dbReference>
<evidence type="ECO:0000259" key="1">
    <source>
        <dbReference type="PROSITE" id="PS51819"/>
    </source>
</evidence>
<feature type="domain" description="VOC" evidence="1">
    <location>
        <begin position="144"/>
        <end position="262"/>
    </location>
</feature>
<organism evidence="2 3">
    <name type="scientific">Geodia barretti</name>
    <name type="common">Barrett's horny sponge</name>
    <dbReference type="NCBI Taxonomy" id="519541"/>
    <lineage>
        <taxon>Eukaryota</taxon>
        <taxon>Metazoa</taxon>
        <taxon>Porifera</taxon>
        <taxon>Demospongiae</taxon>
        <taxon>Heteroscleromorpha</taxon>
        <taxon>Tetractinellida</taxon>
        <taxon>Astrophorina</taxon>
        <taxon>Geodiidae</taxon>
        <taxon>Geodia</taxon>
    </lineage>
</organism>
<dbReference type="Proteomes" id="UP001174909">
    <property type="component" value="Unassembled WGS sequence"/>
</dbReference>
<dbReference type="InterPro" id="IPR037523">
    <property type="entry name" value="VOC_core"/>
</dbReference>
<feature type="domain" description="VOC" evidence="1">
    <location>
        <begin position="10"/>
        <end position="130"/>
    </location>
</feature>
<gene>
    <name evidence="2" type="ORF">GBAR_LOCUS8195</name>
</gene>
<dbReference type="AlphaFoldDB" id="A0AA35RM97"/>
<keyword evidence="3" id="KW-1185">Reference proteome</keyword>
<dbReference type="SUPFAM" id="SSF54593">
    <property type="entry name" value="Glyoxalase/Bleomycin resistance protein/Dihydroxybiphenyl dioxygenase"/>
    <property type="match status" value="2"/>
</dbReference>
<protein>
    <submittedName>
        <fullName evidence="2">Glyoxylase CFP32</fullName>
    </submittedName>
</protein>
<evidence type="ECO:0000313" key="3">
    <source>
        <dbReference type="Proteomes" id="UP001174909"/>
    </source>
</evidence>
<proteinExistence type="predicted"/>
<comment type="caution">
    <text evidence="2">The sequence shown here is derived from an EMBL/GenBank/DDBJ whole genome shotgun (WGS) entry which is preliminary data.</text>
</comment>
<dbReference type="Gene3D" id="3.10.180.10">
    <property type="entry name" value="2,3-Dihydroxybiphenyl 1,2-Dioxygenase, domain 1"/>
    <property type="match status" value="2"/>
</dbReference>
<dbReference type="InterPro" id="IPR052164">
    <property type="entry name" value="Anthracycline_SecMetBiosynth"/>
</dbReference>
<dbReference type="PANTHER" id="PTHR33993">
    <property type="entry name" value="GLYOXALASE-RELATED"/>
    <property type="match status" value="1"/>
</dbReference>